<keyword evidence="3" id="KW-0489">Methyltransferase</keyword>
<dbReference type="RefSeq" id="XP_020550255.1">
    <property type="nucleotide sequence ID" value="XM_020694596.1"/>
</dbReference>
<dbReference type="AlphaFoldDB" id="A0A6I9TQ52"/>
<evidence type="ECO:0000256" key="4">
    <source>
        <dbReference type="ARBA" id="ARBA00022679"/>
    </source>
</evidence>
<dbReference type="PANTHER" id="PTHR45814">
    <property type="entry name" value="HISTONE-LYSINE N-METHYLTRANSFERASE SETD1"/>
    <property type="match status" value="1"/>
</dbReference>
<dbReference type="RefSeq" id="XP_011083247.1">
    <property type="nucleotide sequence ID" value="XM_011084945.2"/>
</dbReference>
<evidence type="ECO:0000313" key="48">
    <source>
        <dbReference type="RefSeq" id="XP_020550248.1"/>
    </source>
</evidence>
<evidence type="ECO:0000313" key="20">
    <source>
        <dbReference type="RefSeq" id="XP_011083246.1"/>
    </source>
</evidence>
<dbReference type="RefSeq" id="XP_020550259.1">
    <property type="nucleotide sequence ID" value="XM_020694600.1"/>
</dbReference>
<evidence type="ECO:0000313" key="51">
    <source>
        <dbReference type="RefSeq" id="XP_020550251.1"/>
    </source>
</evidence>
<evidence type="ECO:0000313" key="41">
    <source>
        <dbReference type="RefSeq" id="XP_020550241.1"/>
    </source>
</evidence>
<evidence type="ECO:0000313" key="38">
    <source>
        <dbReference type="RefSeq" id="XP_011083266.1"/>
    </source>
</evidence>
<dbReference type="RefSeq" id="XP_011083265.1">
    <property type="nucleotide sequence ID" value="XM_011084963.2"/>
</dbReference>
<dbReference type="InterPro" id="IPR001214">
    <property type="entry name" value="SET_dom"/>
</dbReference>
<evidence type="ECO:0000313" key="55">
    <source>
        <dbReference type="RefSeq" id="XP_020550255.1"/>
    </source>
</evidence>
<dbReference type="RefSeq" id="XP_020550245.1">
    <property type="nucleotide sequence ID" value="XM_020694586.1"/>
</dbReference>
<dbReference type="InterPro" id="IPR044570">
    <property type="entry name" value="Set1-like"/>
</dbReference>
<gene>
    <name evidence="18 19 20 21 22 23 24 25 26 27 28 29 30 31 32 33 34 35 36 37 38 39 40 41 42 43 44 45 46 47 48 49 50 51 52 53 54 55 56 57 58 59 60 61 62 63 64" type="primary">LOC105165803</name>
</gene>
<evidence type="ECO:0000313" key="47">
    <source>
        <dbReference type="RefSeq" id="XP_020550247.1"/>
    </source>
</evidence>
<evidence type="ECO:0000256" key="10">
    <source>
        <dbReference type="ARBA" id="ARBA00023242"/>
    </source>
</evidence>
<dbReference type="CDD" id="cd19169">
    <property type="entry name" value="SET_SETD1"/>
    <property type="match status" value="1"/>
</dbReference>
<dbReference type="RefSeq" id="XP_011083246.1">
    <property type="nucleotide sequence ID" value="XM_011084944.2"/>
</dbReference>
<dbReference type="SMART" id="SM00317">
    <property type="entry name" value="SET"/>
    <property type="match status" value="1"/>
</dbReference>
<dbReference type="GO" id="GO:0048188">
    <property type="term" value="C:Set1C/COMPASS complex"/>
    <property type="evidence" value="ECO:0007669"/>
    <property type="project" value="InterPro"/>
</dbReference>
<evidence type="ECO:0000256" key="9">
    <source>
        <dbReference type="ARBA" id="ARBA00023163"/>
    </source>
</evidence>
<evidence type="ECO:0000313" key="43">
    <source>
        <dbReference type="RefSeq" id="XP_020550243.1"/>
    </source>
</evidence>
<evidence type="ECO:0000313" key="61">
    <source>
        <dbReference type="RefSeq" id="XP_020550261.1"/>
    </source>
</evidence>
<dbReference type="RefSeq" id="XP_020550250.1">
    <property type="nucleotide sequence ID" value="XM_020694591.1"/>
</dbReference>
<dbReference type="RefSeq" id="XP_011083262.1">
    <property type="nucleotide sequence ID" value="XM_011084960.2"/>
</dbReference>
<dbReference type="RefSeq" id="XP_011083253.1">
    <property type="nucleotide sequence ID" value="XM_011084951.2"/>
</dbReference>
<dbReference type="GO" id="GO:0140999">
    <property type="term" value="F:histone H3K4 trimethyltransferase activity"/>
    <property type="evidence" value="ECO:0007669"/>
    <property type="project" value="UniProtKB-EC"/>
</dbReference>
<dbReference type="SMART" id="SM00508">
    <property type="entry name" value="PostSET"/>
    <property type="match status" value="1"/>
</dbReference>
<comment type="catalytic activity">
    <reaction evidence="12">
        <text>N(6)-methyl-L-lysyl(4)-[histone H3] + S-adenosyl-L-methionine = N(6),N(6)-dimethyl-L-lysyl(4)-[histone H3] + S-adenosyl-L-homocysteine + H(+)</text>
        <dbReference type="Rhea" id="RHEA:60268"/>
        <dbReference type="Rhea" id="RHEA-COMP:15540"/>
        <dbReference type="Rhea" id="RHEA-COMP:15543"/>
        <dbReference type="ChEBI" id="CHEBI:15378"/>
        <dbReference type="ChEBI" id="CHEBI:57856"/>
        <dbReference type="ChEBI" id="CHEBI:59789"/>
        <dbReference type="ChEBI" id="CHEBI:61929"/>
        <dbReference type="ChEBI" id="CHEBI:61976"/>
    </reaction>
</comment>
<dbReference type="InterPro" id="IPR003616">
    <property type="entry name" value="Post-SET_dom"/>
</dbReference>
<evidence type="ECO:0000313" key="21">
    <source>
        <dbReference type="RefSeq" id="XP_011083247.1"/>
    </source>
</evidence>
<evidence type="ECO:0000313" key="17">
    <source>
        <dbReference type="Proteomes" id="UP000504604"/>
    </source>
</evidence>
<dbReference type="Pfam" id="PF00856">
    <property type="entry name" value="SET"/>
    <property type="match status" value="1"/>
</dbReference>
<dbReference type="RefSeq" id="XP_020550260.1">
    <property type="nucleotide sequence ID" value="XM_020694601.1"/>
</dbReference>
<dbReference type="RefSeq" id="XP_020550254.1">
    <property type="nucleotide sequence ID" value="XM_020694595.1"/>
</dbReference>
<dbReference type="Gene3D" id="3.30.1490.40">
    <property type="match status" value="1"/>
</dbReference>
<dbReference type="Gene3D" id="2.170.270.10">
    <property type="entry name" value="SET domain"/>
    <property type="match status" value="1"/>
</dbReference>
<evidence type="ECO:0000313" key="58">
    <source>
        <dbReference type="RefSeq" id="XP_020550258.1"/>
    </source>
</evidence>
<dbReference type="RefSeq" id="XP_020550243.1">
    <property type="nucleotide sequence ID" value="XM_020694584.1"/>
</dbReference>
<evidence type="ECO:0000256" key="7">
    <source>
        <dbReference type="ARBA" id="ARBA00022884"/>
    </source>
</evidence>
<keyword evidence="8" id="KW-0805">Transcription regulation</keyword>
<evidence type="ECO:0000313" key="22">
    <source>
        <dbReference type="RefSeq" id="XP_011083248.1"/>
    </source>
</evidence>
<evidence type="ECO:0000313" key="36">
    <source>
        <dbReference type="RefSeq" id="XP_011083264.1"/>
    </source>
</evidence>
<evidence type="ECO:0000313" key="37">
    <source>
        <dbReference type="RefSeq" id="XP_011083265.1"/>
    </source>
</evidence>
<name>A0A6I9TQ52_SESIN</name>
<accession>A0A6I9TQ52</accession>
<evidence type="ECO:0000313" key="42">
    <source>
        <dbReference type="RefSeq" id="XP_020550242.1"/>
    </source>
</evidence>
<dbReference type="RefSeq" id="XP_020550240.1">
    <property type="nucleotide sequence ID" value="XM_020694581.1"/>
</dbReference>
<dbReference type="RefSeq" id="XP_011083259.1">
    <property type="nucleotide sequence ID" value="XM_011084957.2"/>
</dbReference>
<dbReference type="PROSITE" id="PS50868">
    <property type="entry name" value="POST_SET"/>
    <property type="match status" value="1"/>
</dbReference>
<evidence type="ECO:0000313" key="64">
    <source>
        <dbReference type="RefSeq" id="XP_020550264.1"/>
    </source>
</evidence>
<dbReference type="RefSeq" id="XP_011083255.1">
    <property type="nucleotide sequence ID" value="XM_011084953.2"/>
</dbReference>
<evidence type="ECO:0000313" key="28">
    <source>
        <dbReference type="RefSeq" id="XP_011083256.1"/>
    </source>
</evidence>
<dbReference type="RefSeq" id="XP_011083256.1">
    <property type="nucleotide sequence ID" value="XM_011084954.2"/>
</dbReference>
<dbReference type="RefSeq" id="XP_011083257.1">
    <property type="nucleotide sequence ID" value="XM_011084955.2"/>
</dbReference>
<dbReference type="InterPro" id="IPR046341">
    <property type="entry name" value="SET_dom_sf"/>
</dbReference>
<evidence type="ECO:0000313" key="40">
    <source>
        <dbReference type="RefSeq" id="XP_020550240.1"/>
    </source>
</evidence>
<evidence type="ECO:0000313" key="18">
    <source>
        <dbReference type="RefSeq" id="XP_011083244.1"/>
    </source>
</evidence>
<dbReference type="EC" id="2.1.1.354" evidence="2"/>
<keyword evidence="7" id="KW-0694">RNA-binding</keyword>
<dbReference type="RefSeq" id="XP_020550263.1">
    <property type="nucleotide sequence ID" value="XM_020694604.1"/>
</dbReference>
<dbReference type="RefSeq" id="XP_011083252.1">
    <property type="nucleotide sequence ID" value="XM_011084950.2"/>
</dbReference>
<dbReference type="RefSeq" id="XP_020550242.1">
    <property type="nucleotide sequence ID" value="XM_020694583.1"/>
</dbReference>
<dbReference type="RefSeq" id="XP_020550262.1">
    <property type="nucleotide sequence ID" value="XM_020694603.1"/>
</dbReference>
<dbReference type="RefSeq" id="XP_020550248.1">
    <property type="nucleotide sequence ID" value="XM_020694589.1"/>
</dbReference>
<dbReference type="InterPro" id="IPR037841">
    <property type="entry name" value="SET_SETD1A/B"/>
</dbReference>
<evidence type="ECO:0000313" key="50">
    <source>
        <dbReference type="RefSeq" id="XP_020550250.1"/>
    </source>
</evidence>
<evidence type="ECO:0000256" key="8">
    <source>
        <dbReference type="ARBA" id="ARBA00023015"/>
    </source>
</evidence>
<evidence type="ECO:0000313" key="54">
    <source>
        <dbReference type="RefSeq" id="XP_020550254.1"/>
    </source>
</evidence>
<dbReference type="RefSeq" id="XP_020550246.1">
    <property type="nucleotide sequence ID" value="XM_020694587.1"/>
</dbReference>
<dbReference type="RefSeq" id="XP_020550239.1">
    <property type="nucleotide sequence ID" value="XM_020694580.1"/>
</dbReference>
<keyword evidence="6" id="KW-0156">Chromatin regulator</keyword>
<dbReference type="InterPro" id="IPR003169">
    <property type="entry name" value="GYF"/>
</dbReference>
<protein>
    <recommendedName>
        <fullName evidence="2">[histone H3]-lysine(4) N-trimethyltransferase</fullName>
        <ecNumber evidence="2">2.1.1.354</ecNumber>
    </recommendedName>
</protein>
<dbReference type="PROSITE" id="PS50280">
    <property type="entry name" value="SET"/>
    <property type="match status" value="1"/>
</dbReference>
<dbReference type="RefSeq" id="XP_011083266.1">
    <property type="nucleotide sequence ID" value="XM_011084964.2"/>
</dbReference>
<dbReference type="RefSeq" id="XP_020550257.1">
    <property type="nucleotide sequence ID" value="XM_020694598.1"/>
</dbReference>
<evidence type="ECO:0000313" key="29">
    <source>
        <dbReference type="RefSeq" id="XP_011083257.1"/>
    </source>
</evidence>
<evidence type="ECO:0000313" key="30">
    <source>
        <dbReference type="RefSeq" id="XP_011083258.1"/>
    </source>
</evidence>
<evidence type="ECO:0000256" key="6">
    <source>
        <dbReference type="ARBA" id="ARBA00022853"/>
    </source>
</evidence>
<evidence type="ECO:0000256" key="2">
    <source>
        <dbReference type="ARBA" id="ARBA00012182"/>
    </source>
</evidence>
<dbReference type="SUPFAM" id="SSF55277">
    <property type="entry name" value="GYF domain"/>
    <property type="match status" value="1"/>
</dbReference>
<dbReference type="RefSeq" id="XP_011083261.1">
    <property type="nucleotide sequence ID" value="XM_011084959.2"/>
</dbReference>
<reference evidence="18 19" key="1">
    <citation type="submission" date="2025-04" db="UniProtKB">
        <authorList>
            <consortium name="RefSeq"/>
        </authorList>
    </citation>
    <scope>IDENTIFICATION</scope>
</reference>
<keyword evidence="10" id="KW-0539">Nucleus</keyword>
<feature type="domain" description="Post-SET" evidence="16">
    <location>
        <begin position="1140"/>
        <end position="1156"/>
    </location>
</feature>
<evidence type="ECO:0000313" key="31">
    <source>
        <dbReference type="RefSeq" id="XP_011083259.1"/>
    </source>
</evidence>
<dbReference type="GO" id="GO:0032259">
    <property type="term" value="P:methylation"/>
    <property type="evidence" value="ECO:0007669"/>
    <property type="project" value="UniProtKB-KW"/>
</dbReference>
<evidence type="ECO:0000313" key="32">
    <source>
        <dbReference type="RefSeq" id="XP_011083260.1"/>
    </source>
</evidence>
<dbReference type="KEGG" id="sind:105165803"/>
<evidence type="ECO:0000256" key="5">
    <source>
        <dbReference type="ARBA" id="ARBA00022691"/>
    </source>
</evidence>
<evidence type="ECO:0000256" key="1">
    <source>
        <dbReference type="ARBA" id="ARBA00004123"/>
    </source>
</evidence>
<dbReference type="RefSeq" id="XP_011083245.1">
    <property type="nucleotide sequence ID" value="XM_011084943.2"/>
</dbReference>
<keyword evidence="9" id="KW-0804">Transcription</keyword>
<dbReference type="RefSeq" id="XP_020550247.1">
    <property type="nucleotide sequence ID" value="XM_020694588.1"/>
</dbReference>
<evidence type="ECO:0000259" key="14">
    <source>
        <dbReference type="PROSITE" id="PS50280"/>
    </source>
</evidence>
<comment type="catalytic activity">
    <reaction evidence="11">
        <text>L-lysyl(4)-[histone H3] + 3 S-adenosyl-L-methionine = N(6),N(6),N(6)-trimethyl-L-lysyl(4)-[histone H3] + 3 S-adenosyl-L-homocysteine + 3 H(+)</text>
        <dbReference type="Rhea" id="RHEA:60260"/>
        <dbReference type="Rhea" id="RHEA-COMP:15537"/>
        <dbReference type="Rhea" id="RHEA-COMP:15547"/>
        <dbReference type="ChEBI" id="CHEBI:15378"/>
        <dbReference type="ChEBI" id="CHEBI:29969"/>
        <dbReference type="ChEBI" id="CHEBI:57856"/>
        <dbReference type="ChEBI" id="CHEBI:59789"/>
        <dbReference type="ChEBI" id="CHEBI:61961"/>
        <dbReference type="EC" id="2.1.1.354"/>
    </reaction>
</comment>
<evidence type="ECO:0000313" key="44">
    <source>
        <dbReference type="RefSeq" id="XP_020550244.1"/>
    </source>
</evidence>
<dbReference type="OrthoDB" id="308383at2759"/>
<evidence type="ECO:0000313" key="63">
    <source>
        <dbReference type="RefSeq" id="XP_020550263.1"/>
    </source>
</evidence>
<evidence type="ECO:0000313" key="57">
    <source>
        <dbReference type="RefSeq" id="XP_020550257.1"/>
    </source>
</evidence>
<organism evidence="17 29">
    <name type="scientific">Sesamum indicum</name>
    <name type="common">Oriental sesame</name>
    <name type="synonym">Sesamum orientale</name>
    <dbReference type="NCBI Taxonomy" id="4182"/>
    <lineage>
        <taxon>Eukaryota</taxon>
        <taxon>Viridiplantae</taxon>
        <taxon>Streptophyta</taxon>
        <taxon>Embryophyta</taxon>
        <taxon>Tracheophyta</taxon>
        <taxon>Spermatophyta</taxon>
        <taxon>Magnoliopsida</taxon>
        <taxon>eudicotyledons</taxon>
        <taxon>Gunneridae</taxon>
        <taxon>Pentapetalae</taxon>
        <taxon>asterids</taxon>
        <taxon>lamiids</taxon>
        <taxon>Lamiales</taxon>
        <taxon>Pedaliaceae</taxon>
        <taxon>Sesamum</taxon>
    </lineage>
</organism>
<keyword evidence="17" id="KW-1185">Reference proteome</keyword>
<dbReference type="Proteomes" id="UP000504604">
    <property type="component" value="Linkage group LG6"/>
</dbReference>
<evidence type="ECO:0000313" key="52">
    <source>
        <dbReference type="RefSeq" id="XP_020550252.1"/>
    </source>
</evidence>
<dbReference type="GO" id="GO:0003723">
    <property type="term" value="F:RNA binding"/>
    <property type="evidence" value="ECO:0007669"/>
    <property type="project" value="UniProtKB-KW"/>
</dbReference>
<evidence type="ECO:0000313" key="34">
    <source>
        <dbReference type="RefSeq" id="XP_011083262.1"/>
    </source>
</evidence>
<evidence type="ECO:0000313" key="49">
    <source>
        <dbReference type="RefSeq" id="XP_020550249.1"/>
    </source>
</evidence>
<feature type="domain" description="GYF" evidence="15">
    <location>
        <begin position="137"/>
        <end position="184"/>
    </location>
</feature>
<dbReference type="InterPro" id="IPR035445">
    <property type="entry name" value="GYF-like_dom_sf"/>
</dbReference>
<dbReference type="RefSeq" id="XP_011083250.1">
    <property type="nucleotide sequence ID" value="XM_011084948.2"/>
</dbReference>
<evidence type="ECO:0000313" key="46">
    <source>
        <dbReference type="RefSeq" id="XP_020550246.1"/>
    </source>
</evidence>
<dbReference type="RefSeq" id="XP_011083248.1">
    <property type="nucleotide sequence ID" value="XM_011084946.2"/>
</dbReference>
<evidence type="ECO:0000313" key="25">
    <source>
        <dbReference type="RefSeq" id="XP_011083253.1"/>
    </source>
</evidence>
<evidence type="ECO:0000313" key="39">
    <source>
        <dbReference type="RefSeq" id="XP_020550239.1"/>
    </source>
</evidence>
<dbReference type="RefSeq" id="XP_020550252.1">
    <property type="nucleotide sequence ID" value="XM_020694593.1"/>
</dbReference>
<evidence type="ECO:0000313" key="24">
    <source>
        <dbReference type="RefSeq" id="XP_011083252.1"/>
    </source>
</evidence>
<feature type="domain" description="SET" evidence="14">
    <location>
        <begin position="1017"/>
        <end position="1134"/>
    </location>
</feature>
<evidence type="ECO:0000313" key="56">
    <source>
        <dbReference type="RefSeq" id="XP_020550256.1"/>
    </source>
</evidence>
<evidence type="ECO:0000256" key="12">
    <source>
        <dbReference type="ARBA" id="ARBA00047583"/>
    </source>
</evidence>
<dbReference type="RefSeq" id="XP_020550256.1">
    <property type="nucleotide sequence ID" value="XM_020694597.1"/>
</dbReference>
<evidence type="ECO:0000259" key="16">
    <source>
        <dbReference type="PROSITE" id="PS50868"/>
    </source>
</evidence>
<dbReference type="RefSeq" id="XP_020550244.1">
    <property type="nucleotide sequence ID" value="XM_020694585.1"/>
</dbReference>
<evidence type="ECO:0000256" key="11">
    <source>
        <dbReference type="ARBA" id="ARBA00047571"/>
    </source>
</evidence>
<proteinExistence type="predicted"/>
<dbReference type="RefSeq" id="XP_020550241.1">
    <property type="nucleotide sequence ID" value="XM_020694582.1"/>
</dbReference>
<keyword evidence="5" id="KW-0949">S-adenosyl-L-methionine</keyword>
<dbReference type="RefSeq" id="XP_020550264.1">
    <property type="nucleotide sequence ID" value="XM_020694605.1"/>
</dbReference>
<comment type="catalytic activity">
    <reaction evidence="13">
        <text>N(6),N(6)-dimethyl-L-lysyl(4)-[histone H3] + S-adenosyl-L-methionine = N(6),N(6),N(6)-trimethyl-L-lysyl(4)-[histone H3] + S-adenosyl-L-homocysteine + H(+)</text>
        <dbReference type="Rhea" id="RHEA:60272"/>
        <dbReference type="Rhea" id="RHEA-COMP:15537"/>
        <dbReference type="Rhea" id="RHEA-COMP:15540"/>
        <dbReference type="ChEBI" id="CHEBI:15378"/>
        <dbReference type="ChEBI" id="CHEBI:57856"/>
        <dbReference type="ChEBI" id="CHEBI:59789"/>
        <dbReference type="ChEBI" id="CHEBI:61961"/>
        <dbReference type="ChEBI" id="CHEBI:61976"/>
    </reaction>
</comment>
<dbReference type="RefSeq" id="XP_011083244.1">
    <property type="nucleotide sequence ID" value="XM_011084942.2"/>
</dbReference>
<evidence type="ECO:0000313" key="60">
    <source>
        <dbReference type="RefSeq" id="XP_020550260.1"/>
    </source>
</evidence>
<evidence type="ECO:0000313" key="23">
    <source>
        <dbReference type="RefSeq" id="XP_011083250.1"/>
    </source>
</evidence>
<dbReference type="RefSeq" id="XP_011083254.1">
    <property type="nucleotide sequence ID" value="XM_011084952.2"/>
</dbReference>
<dbReference type="PROSITE" id="PS50829">
    <property type="entry name" value="GYF"/>
    <property type="match status" value="1"/>
</dbReference>
<evidence type="ECO:0000313" key="26">
    <source>
        <dbReference type="RefSeq" id="XP_011083254.1"/>
    </source>
</evidence>
<dbReference type="RefSeq" id="XP_011083260.1">
    <property type="nucleotide sequence ID" value="XM_011084958.2"/>
</dbReference>
<dbReference type="RefSeq" id="XP_020550261.1">
    <property type="nucleotide sequence ID" value="XM_020694602.1"/>
</dbReference>
<dbReference type="PANTHER" id="PTHR45814:SF2">
    <property type="entry name" value="HISTONE-LYSINE N-METHYLTRANSFERASE SETD1"/>
    <property type="match status" value="1"/>
</dbReference>
<evidence type="ECO:0000313" key="27">
    <source>
        <dbReference type="RefSeq" id="XP_011083255.1"/>
    </source>
</evidence>
<dbReference type="RefSeq" id="XP_020550251.1">
    <property type="nucleotide sequence ID" value="XM_020694592.1"/>
</dbReference>
<dbReference type="SUPFAM" id="SSF82199">
    <property type="entry name" value="SET domain"/>
    <property type="match status" value="1"/>
</dbReference>
<evidence type="ECO:0000313" key="45">
    <source>
        <dbReference type="RefSeq" id="XP_020550245.1"/>
    </source>
</evidence>
<dbReference type="RefSeq" id="XP_020550249.1">
    <property type="nucleotide sequence ID" value="XM_020694590.1"/>
</dbReference>
<keyword evidence="4" id="KW-0808">Transferase</keyword>
<dbReference type="RefSeq" id="XP_011083258.1">
    <property type="nucleotide sequence ID" value="XM_011084956.2"/>
</dbReference>
<dbReference type="RefSeq" id="XP_011083264.1">
    <property type="nucleotide sequence ID" value="XM_011084962.2"/>
</dbReference>
<dbReference type="GeneID" id="105165803"/>
<dbReference type="RefSeq" id="XP_020550258.1">
    <property type="nucleotide sequence ID" value="XM_020694599.1"/>
</dbReference>
<evidence type="ECO:0000313" key="53">
    <source>
        <dbReference type="RefSeq" id="XP_020550253.1"/>
    </source>
</evidence>
<dbReference type="RefSeq" id="XP_020550253.1">
    <property type="nucleotide sequence ID" value="XM_020694594.1"/>
</dbReference>
<comment type="subcellular location">
    <subcellularLocation>
        <location evidence="1">Nucleus</location>
    </subcellularLocation>
</comment>
<evidence type="ECO:0000256" key="3">
    <source>
        <dbReference type="ARBA" id="ARBA00022603"/>
    </source>
</evidence>
<sequence length="1156" mass="130958">MSNELNMNDAEYSQICDAGGSNFGYGSPAYVTGWMYVNQNSQMCGPYIQHQLYEGLYTGFLPEELPVYPVLNGNLLNPVPLNYFKQFPDHVATGFVYLNVPAPRVKESRNDCHGSNDQKLIPEKSDIDVKFPLSGDESCWLFEDEEGRKHGPHSLTELYSWCHCGYIRNSLLIYHADNKYKPLDLDSLLNTWRTARHGAVFGHDVNDQLTGSAFNLISEISEEVCLQLHFGIMKTARKVVLDEIVSCIISDSLATKKSNKNHNIEPLIHDAKSCCSYRRMSEVCQVRNEHVAAGDEVEVCNTVEERCSSETMRSPPSMKSVGGFDNFCAAYIAVSRTLFDSCLQVMWNAIFYDPVTEYTSTWRKMKRWPPPSYVGEQCITSKQFSVQRTKLPAYHLMEEQDSSSSEVDCPPGFEPVSTAIDVQLQSPSVSSPFEGQKSSKGNVLSSDTIYGDMEVILEYILDNLHSSSKLSLVDYFKRFVDEEVKKVVDFPKSSHKKEVTLYSSHLPNHTGGYNSQKIPTLLFSDDRQHPPQLVKNLSDQSVIHCHEVSVTTLSKSAFQKLPMHLDDPTGIEVDELCPALSEESMEEDVLLHFSKRSFQKLTMHLNDASSIAVIDELRPPQSEEITERCSLSQIGQVQSFKLDGHAWKTTFQVALMISRLRIYDYVMKKFESLYDDAIEKAITATCSFRRYESPNKGTVRCMNKEKPDDGERYSEVSLLKEEYTYSRRRKLSGKKSDSFILSLTMGETDHLNRASKRSRRSYTLKTIPQAAQVQYMIPHLEKQGPENDSNKPCANVSILGEKGSSMQNCSWRSEKVARAIQDDFFEDDSSSNTRNTSFLTKDQHNLERITCAKSLESNSLDFEATGSTTKMPKASKVSKLKRKQLIDDTQILRPGKVQKLANGVAKQSLCKQVDAHKIKRSKSRIARPCPQSNGCARSSMNGWEWREWALTASPGERARVRGSRPHSQYMNSECIGSHSSSFKGLSARTNRVKLRNLLAAAEGADLLKATQLKARKKRLRFQRSKIHDWGLVALEPIEAEDFVIEYVGELIRPRISDIRERQYEKMGIGSSYLFRLDDGYVVDATKRGGIARFINHSCEPNCYTKVISVEGQKKIFIYAKRHISAGEELTYNYKFPLEEKKIPCHCGSRRCRGSLN</sequence>
<evidence type="ECO:0000313" key="59">
    <source>
        <dbReference type="RefSeq" id="XP_020550259.1"/>
    </source>
</evidence>
<evidence type="ECO:0000256" key="13">
    <source>
        <dbReference type="ARBA" id="ARBA00049129"/>
    </source>
</evidence>
<evidence type="ECO:0000313" key="33">
    <source>
        <dbReference type="RefSeq" id="XP_011083261.1"/>
    </source>
</evidence>
<evidence type="ECO:0000259" key="15">
    <source>
        <dbReference type="PROSITE" id="PS50829"/>
    </source>
</evidence>
<evidence type="ECO:0000313" key="35">
    <source>
        <dbReference type="RefSeq" id="XP_011083263.1"/>
    </source>
</evidence>
<evidence type="ECO:0000313" key="19">
    <source>
        <dbReference type="RefSeq" id="XP_011083245.1"/>
    </source>
</evidence>
<dbReference type="RefSeq" id="XP_011083263.1">
    <property type="nucleotide sequence ID" value="XM_011084961.2"/>
</dbReference>
<evidence type="ECO:0000313" key="62">
    <source>
        <dbReference type="RefSeq" id="XP_020550262.1"/>
    </source>
</evidence>